<sequence length="199" mass="21789">MPPQTSTSTAILGSKVKPWLPSLKYQMWFPGGSAMMCDGGPQQPYPPARGWIGRKTSSVCSNENTPHPVRSRPGSRGPSPGNMRPPRHPKNLNYIVHDQWGRAPTKGPARSSNPKHKDPQRILPDEAVVHNDPAAGQATAVGKLLRSQSDTMVSGLGNPRPSGPANRLHIYGSNPANNPISNMRPNYRQTYMDRFRSLV</sequence>
<gene>
    <name evidence="2" type="ORF">OOU_Y34scaffold00268g3</name>
</gene>
<reference evidence="2" key="1">
    <citation type="journal article" date="2012" name="PLoS Genet.">
        <title>Comparative analysis of the genomes of two field isolates of the rice blast fungus Magnaporthe oryzae.</title>
        <authorList>
            <person name="Xue M."/>
            <person name="Yang J."/>
            <person name="Li Z."/>
            <person name="Hu S."/>
            <person name="Yao N."/>
            <person name="Dean R.A."/>
            <person name="Zhao W."/>
            <person name="Shen M."/>
            <person name="Zhang H."/>
            <person name="Li C."/>
            <person name="Liu L."/>
            <person name="Cao L."/>
            <person name="Xu X."/>
            <person name="Xing Y."/>
            <person name="Hsiang T."/>
            <person name="Zhang Z."/>
            <person name="Xu J.R."/>
            <person name="Peng Y.L."/>
        </authorList>
    </citation>
    <scope>NUCLEOTIDE SEQUENCE</scope>
    <source>
        <strain evidence="2">Y34</strain>
    </source>
</reference>
<dbReference type="AlphaFoldDB" id="A0AA97P420"/>
<protein>
    <submittedName>
        <fullName evidence="2">Uncharacterized protein</fullName>
    </submittedName>
</protein>
<evidence type="ECO:0000256" key="1">
    <source>
        <dbReference type="SAM" id="MobiDB-lite"/>
    </source>
</evidence>
<feature type="region of interest" description="Disordered" evidence="1">
    <location>
        <begin position="40"/>
        <end position="91"/>
    </location>
</feature>
<dbReference type="EMBL" id="JH792948">
    <property type="protein sequence ID" value="ELQ41561.1"/>
    <property type="molecule type" value="Genomic_DNA"/>
</dbReference>
<organism evidence="2">
    <name type="scientific">Pyricularia oryzae (strain Y34)</name>
    <name type="common">Rice blast fungus</name>
    <name type="synonym">Magnaporthe oryzae</name>
    <dbReference type="NCBI Taxonomy" id="1143189"/>
    <lineage>
        <taxon>Eukaryota</taxon>
        <taxon>Fungi</taxon>
        <taxon>Dikarya</taxon>
        <taxon>Ascomycota</taxon>
        <taxon>Pezizomycotina</taxon>
        <taxon>Sordariomycetes</taxon>
        <taxon>Sordariomycetidae</taxon>
        <taxon>Magnaporthales</taxon>
        <taxon>Pyriculariaceae</taxon>
        <taxon>Pyricularia</taxon>
    </lineage>
</organism>
<accession>A0AA97P420</accession>
<name>A0AA97P420_PYRO3</name>
<feature type="compositionally biased region" description="Polar residues" evidence="1">
    <location>
        <begin position="55"/>
        <end position="65"/>
    </location>
</feature>
<feature type="region of interest" description="Disordered" evidence="1">
    <location>
        <begin position="101"/>
        <end position="120"/>
    </location>
</feature>
<proteinExistence type="predicted"/>
<evidence type="ECO:0000313" key="2">
    <source>
        <dbReference type="EMBL" id="ELQ41561.1"/>
    </source>
</evidence>
<feature type="compositionally biased region" description="Low complexity" evidence="1">
    <location>
        <begin position="66"/>
        <end position="84"/>
    </location>
</feature>
<dbReference type="Proteomes" id="UP000011086">
    <property type="component" value="Unassembled WGS sequence"/>
</dbReference>